<keyword evidence="1 4" id="KW-0547">Nucleotide-binding</keyword>
<protein>
    <submittedName>
        <fullName evidence="6">Uncharacterized protein</fullName>
    </submittedName>
</protein>
<feature type="binding site" evidence="4">
    <location>
        <begin position="161"/>
        <end position="164"/>
    </location>
    <ligand>
        <name>GTP</name>
        <dbReference type="ChEBI" id="CHEBI:37565"/>
    </ligand>
</feature>
<dbReference type="GO" id="GO:0005525">
    <property type="term" value="F:GTP binding"/>
    <property type="evidence" value="ECO:0007669"/>
    <property type="project" value="UniProtKB-KW"/>
</dbReference>
<dbReference type="AlphaFoldDB" id="A0AA36D1W0"/>
<dbReference type="Gene3D" id="1.10.400.10">
    <property type="entry name" value="GI Alpha 1, domain 2-like"/>
    <property type="match status" value="1"/>
</dbReference>
<dbReference type="InterPro" id="IPR011025">
    <property type="entry name" value="GproteinA_insert"/>
</dbReference>
<evidence type="ECO:0000313" key="7">
    <source>
        <dbReference type="Proteomes" id="UP001177023"/>
    </source>
</evidence>
<dbReference type="Proteomes" id="UP001177023">
    <property type="component" value="Unassembled WGS sequence"/>
</dbReference>
<keyword evidence="3" id="KW-0807">Transducer</keyword>
<dbReference type="SMART" id="SM00275">
    <property type="entry name" value="G_alpha"/>
    <property type="match status" value="1"/>
</dbReference>
<dbReference type="SUPFAM" id="SSF47895">
    <property type="entry name" value="Transducin (alpha subunit), insertion domain"/>
    <property type="match status" value="1"/>
</dbReference>
<reference evidence="6" key="1">
    <citation type="submission" date="2023-06" db="EMBL/GenBank/DDBJ databases">
        <authorList>
            <person name="Delattre M."/>
        </authorList>
    </citation>
    <scope>NUCLEOTIDE SEQUENCE</scope>
    <source>
        <strain evidence="6">AF72</strain>
    </source>
</reference>
<dbReference type="Pfam" id="PF00503">
    <property type="entry name" value="G-alpha"/>
    <property type="match status" value="1"/>
</dbReference>
<dbReference type="PANTHER" id="PTHR10218:SF116">
    <property type="entry name" value="G PROTEIN, ALPHA SUBUNIT"/>
    <property type="match status" value="1"/>
</dbReference>
<dbReference type="GO" id="GO:0046872">
    <property type="term" value="F:metal ion binding"/>
    <property type="evidence" value="ECO:0007669"/>
    <property type="project" value="UniProtKB-KW"/>
</dbReference>
<dbReference type="Gene3D" id="3.40.50.300">
    <property type="entry name" value="P-loop containing nucleotide triphosphate hydrolases"/>
    <property type="match status" value="1"/>
</dbReference>
<dbReference type="GO" id="GO:0003924">
    <property type="term" value="F:GTPase activity"/>
    <property type="evidence" value="ECO:0007669"/>
    <property type="project" value="InterPro"/>
</dbReference>
<evidence type="ECO:0000256" key="1">
    <source>
        <dbReference type="ARBA" id="ARBA00022741"/>
    </source>
</evidence>
<dbReference type="PRINTS" id="PR00318">
    <property type="entry name" value="GPROTEINA"/>
</dbReference>
<dbReference type="PROSITE" id="PS51882">
    <property type="entry name" value="G_ALPHA"/>
    <property type="match status" value="1"/>
</dbReference>
<dbReference type="GO" id="GO:0005737">
    <property type="term" value="C:cytoplasm"/>
    <property type="evidence" value="ECO:0007669"/>
    <property type="project" value="TreeGrafter"/>
</dbReference>
<comment type="caution">
    <text evidence="6">The sequence shown here is derived from an EMBL/GenBank/DDBJ whole genome shotgun (WGS) entry which is preliminary data.</text>
</comment>
<dbReference type="InterPro" id="IPR027417">
    <property type="entry name" value="P-loop_NTPase"/>
</dbReference>
<feature type="binding site" evidence="4">
    <location>
        <begin position="69"/>
        <end position="75"/>
    </location>
    <ligand>
        <name>GTP</name>
        <dbReference type="ChEBI" id="CHEBI:37565"/>
    </ligand>
</feature>
<gene>
    <name evidence="6" type="ORF">MSPICULIGERA_LOCUS17746</name>
</gene>
<dbReference type="EMBL" id="CATQJA010002657">
    <property type="protein sequence ID" value="CAJ0579532.1"/>
    <property type="molecule type" value="Genomic_DNA"/>
</dbReference>
<dbReference type="GO" id="GO:0001664">
    <property type="term" value="F:G protein-coupled receptor binding"/>
    <property type="evidence" value="ECO:0007669"/>
    <property type="project" value="TreeGrafter"/>
</dbReference>
<dbReference type="GO" id="GO:0007188">
    <property type="term" value="P:adenylate cyclase-modulating G protein-coupled receptor signaling pathway"/>
    <property type="evidence" value="ECO:0007669"/>
    <property type="project" value="TreeGrafter"/>
</dbReference>
<dbReference type="SUPFAM" id="SSF52540">
    <property type="entry name" value="P-loop containing nucleoside triphosphate hydrolases"/>
    <property type="match status" value="1"/>
</dbReference>
<evidence type="ECO:0000256" key="4">
    <source>
        <dbReference type="PIRSR" id="PIRSR601019-1"/>
    </source>
</evidence>
<evidence type="ECO:0000256" key="3">
    <source>
        <dbReference type="ARBA" id="ARBA00023224"/>
    </source>
</evidence>
<dbReference type="GO" id="GO:0005834">
    <property type="term" value="C:heterotrimeric G-protein complex"/>
    <property type="evidence" value="ECO:0007669"/>
    <property type="project" value="TreeGrafter"/>
</dbReference>
<keyword evidence="5" id="KW-0479">Metal-binding</keyword>
<feature type="binding site" evidence="5">
    <location>
        <position position="75"/>
    </location>
    <ligand>
        <name>Mg(2+)</name>
        <dbReference type="ChEBI" id="CHEBI:18420"/>
    </ligand>
</feature>
<dbReference type="GO" id="GO:0031683">
    <property type="term" value="F:G-protein beta/gamma-subunit complex binding"/>
    <property type="evidence" value="ECO:0007669"/>
    <property type="project" value="InterPro"/>
</dbReference>
<dbReference type="InterPro" id="IPR001019">
    <property type="entry name" value="Gprotein_alpha_su"/>
</dbReference>
<keyword evidence="5" id="KW-0460">Magnesium</keyword>
<dbReference type="PANTHER" id="PTHR10218">
    <property type="entry name" value="GTP-BINDING PROTEIN ALPHA SUBUNIT"/>
    <property type="match status" value="1"/>
</dbReference>
<evidence type="ECO:0000313" key="6">
    <source>
        <dbReference type="EMBL" id="CAJ0579532.1"/>
    </source>
</evidence>
<evidence type="ECO:0000256" key="2">
    <source>
        <dbReference type="ARBA" id="ARBA00023134"/>
    </source>
</evidence>
<name>A0AA36D1W0_9BILA</name>
<sequence length="240" mass="27884">MAVLTPFRHREQISDQAMEGLNQLIASPLYNEILSREKRPELPVNHAFLVANSERILRRDYMPTESDLLYMYAATCGADQHILRMHNSIFDVTELPGHHIFRRKWPDFFKNTHTVIFCVDLAELCQPAFYSGHLKDKTLSIFKALLNNELLRKTSFIMLFNKKDLFDELSQGYNFEQLAPQMRSGQEALSFYRNLFLHLSPVKKIFNHVISLTKAPNLGPTVIESLTQIIRSNKENVQPY</sequence>
<organism evidence="6 7">
    <name type="scientific">Mesorhabditis spiculigera</name>
    <dbReference type="NCBI Taxonomy" id="96644"/>
    <lineage>
        <taxon>Eukaryota</taxon>
        <taxon>Metazoa</taxon>
        <taxon>Ecdysozoa</taxon>
        <taxon>Nematoda</taxon>
        <taxon>Chromadorea</taxon>
        <taxon>Rhabditida</taxon>
        <taxon>Rhabditina</taxon>
        <taxon>Rhabditomorpha</taxon>
        <taxon>Rhabditoidea</taxon>
        <taxon>Rhabditidae</taxon>
        <taxon>Mesorhabditinae</taxon>
        <taxon>Mesorhabditis</taxon>
    </lineage>
</organism>
<keyword evidence="7" id="KW-1185">Reference proteome</keyword>
<accession>A0AA36D1W0</accession>
<proteinExistence type="predicted"/>
<keyword evidence="2 4" id="KW-0342">GTP-binding</keyword>
<evidence type="ECO:0000256" key="5">
    <source>
        <dbReference type="PIRSR" id="PIRSR601019-2"/>
    </source>
</evidence>
<feature type="non-terminal residue" evidence="6">
    <location>
        <position position="1"/>
    </location>
</feature>